<evidence type="ECO:0000259" key="7">
    <source>
        <dbReference type="PROSITE" id="PS50287"/>
    </source>
</evidence>
<feature type="signal peptide" evidence="6">
    <location>
        <begin position="1"/>
        <end position="20"/>
    </location>
</feature>
<keyword evidence="1 6" id="KW-0732">Signal</keyword>
<dbReference type="PRINTS" id="PR00258">
    <property type="entry name" value="SPERACTRCPTR"/>
</dbReference>
<evidence type="ECO:0000313" key="8">
    <source>
        <dbReference type="EMBL" id="WAR29395.1"/>
    </source>
</evidence>
<keyword evidence="4" id="KW-0325">Glycoprotein</keyword>
<proteinExistence type="predicted"/>
<dbReference type="PANTHER" id="PTHR19331:SF465">
    <property type="entry name" value="EGG PEPTIDE SPERACT RECEPTOR"/>
    <property type="match status" value="1"/>
</dbReference>
<feature type="chain" id="PRO_5046526392" evidence="6">
    <location>
        <begin position="21"/>
        <end position="255"/>
    </location>
</feature>
<keyword evidence="9" id="KW-1185">Reference proteome</keyword>
<dbReference type="PANTHER" id="PTHR19331">
    <property type="entry name" value="SCAVENGER RECEPTOR DOMAIN-CONTAINING"/>
    <property type="match status" value="1"/>
</dbReference>
<dbReference type="PROSITE" id="PS50287">
    <property type="entry name" value="SRCR_2"/>
    <property type="match status" value="1"/>
</dbReference>
<feature type="disulfide bond" evidence="5">
    <location>
        <begin position="223"/>
        <end position="233"/>
    </location>
</feature>
<evidence type="ECO:0000256" key="4">
    <source>
        <dbReference type="ARBA" id="ARBA00023180"/>
    </source>
</evidence>
<evidence type="ECO:0000256" key="6">
    <source>
        <dbReference type="SAM" id="SignalP"/>
    </source>
</evidence>
<evidence type="ECO:0000313" key="9">
    <source>
        <dbReference type="Proteomes" id="UP001164746"/>
    </source>
</evidence>
<evidence type="ECO:0000256" key="2">
    <source>
        <dbReference type="ARBA" id="ARBA00022737"/>
    </source>
</evidence>
<protein>
    <submittedName>
        <fullName evidence="8">SCAR5-like protein</fullName>
    </submittedName>
</protein>
<evidence type="ECO:0000256" key="3">
    <source>
        <dbReference type="ARBA" id="ARBA00023157"/>
    </source>
</evidence>
<keyword evidence="2" id="KW-0677">Repeat</keyword>
<evidence type="ECO:0000256" key="1">
    <source>
        <dbReference type="ARBA" id="ARBA00022729"/>
    </source>
</evidence>
<evidence type="ECO:0000256" key="5">
    <source>
        <dbReference type="PROSITE-ProRule" id="PRU00196"/>
    </source>
</evidence>
<dbReference type="Gene3D" id="3.10.250.10">
    <property type="entry name" value="SRCR-like domain"/>
    <property type="match status" value="1"/>
</dbReference>
<dbReference type="InterPro" id="IPR001190">
    <property type="entry name" value="SRCR"/>
</dbReference>
<dbReference type="Proteomes" id="UP001164746">
    <property type="component" value="Chromosome 16"/>
</dbReference>
<dbReference type="InterPro" id="IPR036772">
    <property type="entry name" value="SRCR-like_dom_sf"/>
</dbReference>
<sequence>MRLVQLFLIVFLAALMPIQGSRLRRLEEDVNALKSFMFRELGSIRDQVNEISIRVETLENSTATSDPGSPNRDMDIFSYNLGDKTGESGKKLKRAGNNDANLQTVSLNIQHVEEKQNHLFVLTCNEDFSVNNGTIQDGYYYPCARDIRLANASTYRFIGVQGRLEVRYDNSWGTVCDDTFEKGIRNTNVKVVCRMFGFRECDCVREAGLGEGSGVIWMDDVECGGGESSILNCHHRGWGSNNCGHSEDVGIQLWN</sequence>
<keyword evidence="3 5" id="KW-1015">Disulfide bond</keyword>
<dbReference type="SUPFAM" id="SSF56487">
    <property type="entry name" value="SRCR-like"/>
    <property type="match status" value="1"/>
</dbReference>
<reference evidence="8" key="1">
    <citation type="submission" date="2022-11" db="EMBL/GenBank/DDBJ databases">
        <title>Centuries of genome instability and evolution in soft-shell clam transmissible cancer (bioRxiv).</title>
        <authorList>
            <person name="Hart S.F.M."/>
            <person name="Yonemitsu M.A."/>
            <person name="Giersch R.M."/>
            <person name="Beal B.F."/>
            <person name="Arriagada G."/>
            <person name="Davis B.W."/>
            <person name="Ostrander E.A."/>
            <person name="Goff S.P."/>
            <person name="Metzger M.J."/>
        </authorList>
    </citation>
    <scope>NUCLEOTIDE SEQUENCE</scope>
    <source>
        <strain evidence="8">MELC-2E11</strain>
        <tissue evidence="8">Siphon/mantle</tissue>
    </source>
</reference>
<dbReference type="EMBL" id="CP111027">
    <property type="protein sequence ID" value="WAR29395.1"/>
    <property type="molecule type" value="Genomic_DNA"/>
</dbReference>
<organism evidence="8 9">
    <name type="scientific">Mya arenaria</name>
    <name type="common">Soft-shell clam</name>
    <dbReference type="NCBI Taxonomy" id="6604"/>
    <lineage>
        <taxon>Eukaryota</taxon>
        <taxon>Metazoa</taxon>
        <taxon>Spiralia</taxon>
        <taxon>Lophotrochozoa</taxon>
        <taxon>Mollusca</taxon>
        <taxon>Bivalvia</taxon>
        <taxon>Autobranchia</taxon>
        <taxon>Heteroconchia</taxon>
        <taxon>Euheterodonta</taxon>
        <taxon>Imparidentia</taxon>
        <taxon>Neoheterodontei</taxon>
        <taxon>Myida</taxon>
        <taxon>Myoidea</taxon>
        <taxon>Myidae</taxon>
        <taxon>Mya</taxon>
    </lineage>
</organism>
<gene>
    <name evidence="8" type="ORF">MAR_002963</name>
</gene>
<name>A0ABY7G4N1_MYAAR</name>
<dbReference type="SMART" id="SM00202">
    <property type="entry name" value="SR"/>
    <property type="match status" value="1"/>
</dbReference>
<feature type="domain" description="SRCR" evidence="7">
    <location>
        <begin position="147"/>
        <end position="254"/>
    </location>
</feature>
<dbReference type="Pfam" id="PF00530">
    <property type="entry name" value="SRCR"/>
    <property type="match status" value="1"/>
</dbReference>
<accession>A0ABY7G4N1</accession>
<comment type="caution">
    <text evidence="5">Lacks conserved residue(s) required for the propagation of feature annotation.</text>
</comment>